<feature type="domain" description="Tetrapyrrole methylase" evidence="7">
    <location>
        <begin position="17"/>
        <end position="226"/>
    </location>
</feature>
<sequence>MSCLGNYCIKQMKPSPIIFVSLGPGNPELMTLGCYHQLQQADVIFCPSTANKEGEFTSKAAEIITAVGIETEKLYKFHVPMQRKREAALAAYKECADEIAAMHKKGLKITVAVEGDISIYASTQTIAEYLEDAGLTVEMTAGIPSFIAAAAAMTHPLVMGTGSLIVATDIEQIRHNIERGLQHGSSIVCMKIKSYENEIKEYLSAPGSYECFYYEFLGMGDKEFTTSDKSEIMARSFPYFSSMIIYNPYQSEHNR</sequence>
<comment type="pathway">
    <text evidence="1">Cofactor biosynthesis; adenosylcobalamin biosynthesis.</text>
</comment>
<name>A0A379DJ11_9PORP</name>
<organism evidence="8 9">
    <name type="scientific">Porphyromonas macacae</name>
    <dbReference type="NCBI Taxonomy" id="28115"/>
    <lineage>
        <taxon>Bacteria</taxon>
        <taxon>Pseudomonadati</taxon>
        <taxon>Bacteroidota</taxon>
        <taxon>Bacteroidia</taxon>
        <taxon>Bacteroidales</taxon>
        <taxon>Porphyromonadaceae</taxon>
        <taxon>Porphyromonas</taxon>
    </lineage>
</organism>
<dbReference type="EC" id="2.1.1.151" evidence="6"/>
<evidence type="ECO:0000259" key="7">
    <source>
        <dbReference type="Pfam" id="PF00590"/>
    </source>
</evidence>
<dbReference type="CDD" id="cd11645">
    <property type="entry name" value="Precorrin_2_C20_MT"/>
    <property type="match status" value="1"/>
</dbReference>
<dbReference type="PIRSF" id="PIRSF036427">
    <property type="entry name" value="Precrrn-2_mtase"/>
    <property type="match status" value="1"/>
</dbReference>
<dbReference type="Pfam" id="PF00590">
    <property type="entry name" value="TP_methylase"/>
    <property type="match status" value="1"/>
</dbReference>
<evidence type="ECO:0000313" key="9">
    <source>
        <dbReference type="Proteomes" id="UP000254263"/>
    </source>
</evidence>
<comment type="catalytic activity">
    <reaction evidence="6">
        <text>Co-precorrin-2 + S-adenosyl-L-methionine = Co-precorrin-3 + S-adenosyl-L-homocysteine + H(+)</text>
        <dbReference type="Rhea" id="RHEA:17997"/>
        <dbReference type="ChEBI" id="CHEBI:15378"/>
        <dbReference type="ChEBI" id="CHEBI:57856"/>
        <dbReference type="ChEBI" id="CHEBI:59789"/>
        <dbReference type="ChEBI" id="CHEBI:60053"/>
        <dbReference type="ChEBI" id="CHEBI:60060"/>
        <dbReference type="EC" id="2.1.1.151"/>
    </reaction>
</comment>
<keyword evidence="5" id="KW-0949">S-adenosyl-L-methionine</keyword>
<evidence type="ECO:0000256" key="2">
    <source>
        <dbReference type="ARBA" id="ARBA00022573"/>
    </source>
</evidence>
<dbReference type="PANTHER" id="PTHR43467:SF2">
    <property type="entry name" value="COBALT-PRECORRIN-2 C(20)-METHYLTRANSFERASE"/>
    <property type="match status" value="1"/>
</dbReference>
<dbReference type="Gene3D" id="3.30.950.10">
    <property type="entry name" value="Methyltransferase, Cobalt-precorrin-4 Transmethylase, Domain 2"/>
    <property type="match status" value="1"/>
</dbReference>
<reference evidence="8 9" key="1">
    <citation type="submission" date="2018-06" db="EMBL/GenBank/DDBJ databases">
        <authorList>
            <consortium name="Pathogen Informatics"/>
            <person name="Doyle S."/>
        </authorList>
    </citation>
    <scope>NUCLEOTIDE SEQUENCE [LARGE SCALE GENOMIC DNA]</scope>
    <source>
        <strain evidence="8 9">NCTC13100</strain>
    </source>
</reference>
<gene>
    <name evidence="8" type="primary">cbiL</name>
    <name evidence="8" type="ORF">NCTC13100_01534</name>
</gene>
<keyword evidence="3 8" id="KW-0489">Methyltransferase</keyword>
<dbReference type="GO" id="GO:0030788">
    <property type="term" value="F:precorrin-2 C20-methyltransferase activity"/>
    <property type="evidence" value="ECO:0007669"/>
    <property type="project" value="InterPro"/>
</dbReference>
<dbReference type="InterPro" id="IPR000878">
    <property type="entry name" value="4pyrrol_Mease"/>
</dbReference>
<dbReference type="GO" id="GO:0009236">
    <property type="term" value="P:cobalamin biosynthetic process"/>
    <property type="evidence" value="ECO:0007669"/>
    <property type="project" value="UniProtKB-UniRule"/>
</dbReference>
<evidence type="ECO:0000256" key="6">
    <source>
        <dbReference type="PIRNR" id="PIRNR036427"/>
    </source>
</evidence>
<dbReference type="EMBL" id="UGTI01000001">
    <property type="protein sequence ID" value="SUB78368.1"/>
    <property type="molecule type" value="Genomic_DNA"/>
</dbReference>
<evidence type="ECO:0000256" key="3">
    <source>
        <dbReference type="ARBA" id="ARBA00022603"/>
    </source>
</evidence>
<evidence type="ECO:0000256" key="1">
    <source>
        <dbReference type="ARBA" id="ARBA00004953"/>
    </source>
</evidence>
<comment type="function">
    <text evidence="6">Methylates cobalt-precorrin-2 at the C-20 position to produce cobalt-precorrin-3A in the anaerobic cobalamin biosynthesis pathway.</text>
</comment>
<evidence type="ECO:0000313" key="8">
    <source>
        <dbReference type="EMBL" id="SUB78368.1"/>
    </source>
</evidence>
<evidence type="ECO:0000256" key="4">
    <source>
        <dbReference type="ARBA" id="ARBA00022679"/>
    </source>
</evidence>
<dbReference type="InterPro" id="IPR035996">
    <property type="entry name" value="4pyrrol_Methylase_sf"/>
</dbReference>
<dbReference type="Gene3D" id="3.40.1010.10">
    <property type="entry name" value="Cobalt-precorrin-4 Transmethylase, Domain 1"/>
    <property type="match status" value="1"/>
</dbReference>
<dbReference type="InterPro" id="IPR014777">
    <property type="entry name" value="4pyrrole_Mease_sub1"/>
</dbReference>
<comment type="subunit">
    <text evidence="6">Homodimer.</text>
</comment>
<evidence type="ECO:0000256" key="5">
    <source>
        <dbReference type="ARBA" id="ARBA00022691"/>
    </source>
</evidence>
<protein>
    <recommendedName>
        <fullName evidence="6">Cobalt-precorrin-2 C(20)-methyltransferase</fullName>
        <ecNumber evidence="6">2.1.1.151</ecNumber>
    </recommendedName>
</protein>
<keyword evidence="4 8" id="KW-0808">Transferase</keyword>
<dbReference type="InterPro" id="IPR014776">
    <property type="entry name" value="4pyrrole_Mease_sub2"/>
</dbReference>
<dbReference type="InterPro" id="IPR012382">
    <property type="entry name" value="CobI/CbiL"/>
</dbReference>
<comment type="similarity">
    <text evidence="6">Belongs to the precorrin methyltransferase family.</text>
</comment>
<dbReference type="PANTHER" id="PTHR43467">
    <property type="entry name" value="COBALT-PRECORRIN-2 C(20)-METHYLTRANSFERASE"/>
    <property type="match status" value="1"/>
</dbReference>
<dbReference type="GO" id="GO:0032259">
    <property type="term" value="P:methylation"/>
    <property type="evidence" value="ECO:0007669"/>
    <property type="project" value="UniProtKB-KW"/>
</dbReference>
<dbReference type="AlphaFoldDB" id="A0A379DJ11"/>
<proteinExistence type="inferred from homology"/>
<keyword evidence="2" id="KW-0169">Cobalamin biosynthesis</keyword>
<accession>A0A379DJ11</accession>
<dbReference type="SUPFAM" id="SSF53790">
    <property type="entry name" value="Tetrapyrrole methylase"/>
    <property type="match status" value="1"/>
</dbReference>
<dbReference type="Proteomes" id="UP000254263">
    <property type="component" value="Unassembled WGS sequence"/>
</dbReference>
<dbReference type="GO" id="GO:0043781">
    <property type="term" value="F:cobalt-factor II C20-methyltransferase activity"/>
    <property type="evidence" value="ECO:0007669"/>
    <property type="project" value="UniProtKB-EC"/>
</dbReference>